<dbReference type="GO" id="GO:0004794">
    <property type="term" value="F:threonine deaminase activity"/>
    <property type="evidence" value="ECO:0007669"/>
    <property type="project" value="UniProtKB-UniRule"/>
</dbReference>
<dbReference type="Gene3D" id="3.40.50.1100">
    <property type="match status" value="2"/>
</dbReference>
<evidence type="ECO:0000256" key="13">
    <source>
        <dbReference type="RuleBase" id="RU362012"/>
    </source>
</evidence>
<dbReference type="GO" id="GO:0030170">
    <property type="term" value="F:pyridoxal phosphate binding"/>
    <property type="evidence" value="ECO:0007669"/>
    <property type="project" value="InterPro"/>
</dbReference>
<comment type="subunit">
    <text evidence="5 13">Homotetramer.</text>
</comment>
<dbReference type="InterPro" id="IPR000634">
    <property type="entry name" value="Ser/Thr_deHydtase_PyrdxlP-BS"/>
</dbReference>
<dbReference type="PANTHER" id="PTHR48078">
    <property type="entry name" value="THREONINE DEHYDRATASE, MITOCHONDRIAL-RELATED"/>
    <property type="match status" value="1"/>
</dbReference>
<keyword evidence="8" id="KW-0677">Repeat</keyword>
<feature type="domain" description="ACT-like" evidence="14">
    <location>
        <begin position="430"/>
        <end position="501"/>
    </location>
</feature>
<feature type="domain" description="ACT-like" evidence="14">
    <location>
        <begin position="335"/>
        <end position="407"/>
    </location>
</feature>
<comment type="catalytic activity">
    <reaction evidence="1 13">
        <text>L-threonine = 2-oxobutanoate + NH4(+)</text>
        <dbReference type="Rhea" id="RHEA:22108"/>
        <dbReference type="ChEBI" id="CHEBI:16763"/>
        <dbReference type="ChEBI" id="CHEBI:28938"/>
        <dbReference type="ChEBI" id="CHEBI:57926"/>
        <dbReference type="EC" id="4.3.1.19"/>
    </reaction>
</comment>
<dbReference type="AlphaFoldDB" id="A0A1M5RE67"/>
<dbReference type="CDD" id="cd04907">
    <property type="entry name" value="ACT_ThrD-I_2"/>
    <property type="match status" value="1"/>
</dbReference>
<evidence type="ECO:0000256" key="2">
    <source>
        <dbReference type="ARBA" id="ARBA00001933"/>
    </source>
</evidence>
<dbReference type="GO" id="GO:0003941">
    <property type="term" value="F:L-serine ammonia-lyase activity"/>
    <property type="evidence" value="ECO:0007669"/>
    <property type="project" value="TreeGrafter"/>
</dbReference>
<dbReference type="Pfam" id="PF00291">
    <property type="entry name" value="PALP"/>
    <property type="match status" value="1"/>
</dbReference>
<keyword evidence="7 13" id="KW-0412">Isoleucine biosynthesis</keyword>
<comment type="function">
    <text evidence="12 13">Catalyzes the anaerobic formation of alpha-ketobutyrate and ammonia from threonine in a two-step reaction. The first step involved a dehydration of threonine and a production of enamine intermediates (aminocrotonate), which tautomerizes to its imine form (iminobutyrate). Both intermediates are unstable and short-lived. The second step is the nonenzymatic hydrolysis of the enamine/imine intermediates to form 2-ketobutyrate and free ammonia. In the low water environment of the cell, the second step is accelerated by RidA.</text>
</comment>
<keyword evidence="11 13" id="KW-0100">Branched-chain amino acid biosynthesis</keyword>
<evidence type="ECO:0000256" key="11">
    <source>
        <dbReference type="ARBA" id="ARBA00023304"/>
    </source>
</evidence>
<dbReference type="OrthoDB" id="9811476at2"/>
<evidence type="ECO:0000256" key="7">
    <source>
        <dbReference type="ARBA" id="ARBA00022624"/>
    </source>
</evidence>
<reference evidence="15 16" key="1">
    <citation type="submission" date="2016-11" db="EMBL/GenBank/DDBJ databases">
        <authorList>
            <person name="Jaros S."/>
            <person name="Januszkiewicz K."/>
            <person name="Wedrychowicz H."/>
        </authorList>
    </citation>
    <scope>NUCLEOTIDE SEQUENCE [LARGE SCALE GENOMIC DNA]</scope>
    <source>
        <strain evidence="15 16">CGMCC 1.7049</strain>
    </source>
</reference>
<evidence type="ECO:0000313" key="16">
    <source>
        <dbReference type="Proteomes" id="UP000199758"/>
    </source>
</evidence>
<evidence type="ECO:0000256" key="6">
    <source>
        <dbReference type="ARBA" id="ARBA00022605"/>
    </source>
</evidence>
<dbReference type="InterPro" id="IPR045865">
    <property type="entry name" value="ACT-like_dom_sf"/>
</dbReference>
<dbReference type="SUPFAM" id="SSF55021">
    <property type="entry name" value="ACT-like"/>
    <property type="match status" value="2"/>
</dbReference>
<dbReference type="Proteomes" id="UP000199758">
    <property type="component" value="Unassembled WGS sequence"/>
</dbReference>
<evidence type="ECO:0000313" key="15">
    <source>
        <dbReference type="EMBL" id="SHH24498.1"/>
    </source>
</evidence>
<dbReference type="GO" id="GO:0009097">
    <property type="term" value="P:isoleucine biosynthetic process"/>
    <property type="evidence" value="ECO:0007669"/>
    <property type="project" value="UniProtKB-UniRule"/>
</dbReference>
<dbReference type="EMBL" id="FQWZ01000007">
    <property type="protein sequence ID" value="SHH24498.1"/>
    <property type="molecule type" value="Genomic_DNA"/>
</dbReference>
<dbReference type="InterPro" id="IPR036052">
    <property type="entry name" value="TrpB-like_PALP_sf"/>
</dbReference>
<dbReference type="NCBIfam" id="TIGR01124">
    <property type="entry name" value="ilvA_2Cterm"/>
    <property type="match status" value="1"/>
</dbReference>
<dbReference type="RefSeq" id="WP_072898813.1">
    <property type="nucleotide sequence ID" value="NZ_FQWZ01000007.1"/>
</dbReference>
<dbReference type="UniPathway" id="UPA00047">
    <property type="reaction ID" value="UER00054"/>
</dbReference>
<dbReference type="STRING" id="490188.SAMN04488068_3054"/>
<dbReference type="CDD" id="cd01562">
    <property type="entry name" value="Thr-dehyd"/>
    <property type="match status" value="1"/>
</dbReference>
<comment type="cofactor">
    <cofactor evidence="2 13">
        <name>pyridoxal 5'-phosphate</name>
        <dbReference type="ChEBI" id="CHEBI:597326"/>
    </cofactor>
</comment>
<evidence type="ECO:0000256" key="3">
    <source>
        <dbReference type="ARBA" id="ARBA00004810"/>
    </source>
</evidence>
<gene>
    <name evidence="13" type="primary">ilvA</name>
    <name evidence="15" type="ORF">SAMN04488068_3054</name>
</gene>
<evidence type="ECO:0000256" key="5">
    <source>
        <dbReference type="ARBA" id="ARBA00011881"/>
    </source>
</evidence>
<comment type="similarity">
    <text evidence="4 13">Belongs to the serine/threonine dehydratase family.</text>
</comment>
<dbReference type="NCBIfam" id="NF006674">
    <property type="entry name" value="PRK09224.1"/>
    <property type="match status" value="1"/>
</dbReference>
<dbReference type="SUPFAM" id="SSF53686">
    <property type="entry name" value="Tryptophan synthase beta subunit-like PLP-dependent enzymes"/>
    <property type="match status" value="1"/>
</dbReference>
<dbReference type="InterPro" id="IPR001926">
    <property type="entry name" value="TrpB-like_PALP"/>
</dbReference>
<comment type="pathway">
    <text evidence="3 13">Amino-acid biosynthesis; L-isoleucine biosynthesis; 2-oxobutanoate from L-threonine: step 1/1.</text>
</comment>
<dbReference type="GO" id="GO:0006567">
    <property type="term" value="P:L-threonine catabolic process"/>
    <property type="evidence" value="ECO:0007669"/>
    <property type="project" value="TreeGrafter"/>
</dbReference>
<keyword evidence="6 13" id="KW-0028">Amino-acid biosynthesis</keyword>
<dbReference type="Pfam" id="PF00585">
    <property type="entry name" value="Thr_dehydrat_C"/>
    <property type="match status" value="2"/>
</dbReference>
<dbReference type="EC" id="4.3.1.19" evidence="13"/>
<evidence type="ECO:0000256" key="1">
    <source>
        <dbReference type="ARBA" id="ARBA00001274"/>
    </source>
</evidence>
<accession>A0A1M5RE67</accession>
<name>A0A1M5RE67_9GAMM</name>
<sequence length="515" mass="55938">MLSQYAKRIELAAMRVYDVASITPLEEAPKLSARLGCRVLLKREDTQPVHSFKLRGAYNKIAQLDDAARARGVVAASAGNHAQGVALAAQRLGIPATIVMPRTTPAIKVDSVRSLGGRAVLFGDAFDDASAHAQELVEQRGMTMVHPYDDADVIAGQGTVAREILQQLAPLRVRQLDAVFVCVGGGGLLAGIAAWIKHHSPKTQVICVEPEDSNCMGAALAAGRRVRLQQVGLFADGVAVRQAGAEPYRVARALVDACITVSVDEICAAIRDMFNEKRAVPEPAGALGVAGVKRWAQMHDVTGKTYCAIVSGANINFDRLRHVAERAELGDDAEALLAVTIPEKPGSFKRFLKQIGRRAVTEFNYRYSSPSEAHVFVGIKLSGGLAERAALIDALREQAYPVLDMSGNEMAKMHVRFMVGGRAPGLYDEHLFRFEFPERPGACLDFLDAVGSRWNISLFHYRNHGAAYGRVLCGLQLPRGQVGECRKSLDELGYEYWEETSNPAYQVFLGTQAES</sequence>
<evidence type="ECO:0000259" key="14">
    <source>
        <dbReference type="PROSITE" id="PS51672"/>
    </source>
</evidence>
<protein>
    <recommendedName>
        <fullName evidence="13">L-threonine dehydratase</fullName>
        <ecNumber evidence="13">4.3.1.19</ecNumber>
    </recommendedName>
    <alternativeName>
        <fullName evidence="13">Threonine deaminase</fullName>
    </alternativeName>
</protein>
<evidence type="ECO:0000256" key="8">
    <source>
        <dbReference type="ARBA" id="ARBA00022737"/>
    </source>
</evidence>
<organism evidence="15 16">
    <name type="scientific">Hydrocarboniphaga daqingensis</name>
    <dbReference type="NCBI Taxonomy" id="490188"/>
    <lineage>
        <taxon>Bacteria</taxon>
        <taxon>Pseudomonadati</taxon>
        <taxon>Pseudomonadota</taxon>
        <taxon>Gammaproteobacteria</taxon>
        <taxon>Nevskiales</taxon>
        <taxon>Nevskiaceae</taxon>
        <taxon>Hydrocarboniphaga</taxon>
    </lineage>
</organism>
<dbReference type="PROSITE" id="PS51672">
    <property type="entry name" value="ACT_LIKE"/>
    <property type="match status" value="2"/>
</dbReference>
<evidence type="ECO:0000256" key="12">
    <source>
        <dbReference type="ARBA" id="ARBA00025527"/>
    </source>
</evidence>
<dbReference type="CDD" id="cd04906">
    <property type="entry name" value="ACT_ThrD-I_1"/>
    <property type="match status" value="1"/>
</dbReference>
<evidence type="ECO:0000256" key="4">
    <source>
        <dbReference type="ARBA" id="ARBA00010869"/>
    </source>
</evidence>
<dbReference type="InterPro" id="IPR001721">
    <property type="entry name" value="TD_ACT-like"/>
</dbReference>
<keyword evidence="10 13" id="KW-0456">Lyase</keyword>
<keyword evidence="9 13" id="KW-0663">Pyridoxal phosphate</keyword>
<proteinExistence type="inferred from homology"/>
<evidence type="ECO:0000256" key="9">
    <source>
        <dbReference type="ARBA" id="ARBA00022898"/>
    </source>
</evidence>
<dbReference type="GO" id="GO:0006565">
    <property type="term" value="P:L-serine catabolic process"/>
    <property type="evidence" value="ECO:0007669"/>
    <property type="project" value="TreeGrafter"/>
</dbReference>
<dbReference type="InterPro" id="IPR005787">
    <property type="entry name" value="Thr_deHydtase_biosynth"/>
</dbReference>
<dbReference type="InterPro" id="IPR050147">
    <property type="entry name" value="Ser/Thr_Dehydratase"/>
</dbReference>
<dbReference type="FunFam" id="3.40.1020.10:FF:000001">
    <property type="entry name" value="L-threonine dehydratase"/>
    <property type="match status" value="1"/>
</dbReference>
<dbReference type="PANTHER" id="PTHR48078:SF11">
    <property type="entry name" value="THREONINE DEHYDRATASE, MITOCHONDRIAL"/>
    <property type="match status" value="1"/>
</dbReference>
<dbReference type="Gene3D" id="3.40.1020.10">
    <property type="entry name" value="Biosynthetic Threonine Deaminase, Domain 3"/>
    <property type="match status" value="1"/>
</dbReference>
<keyword evidence="16" id="KW-1185">Reference proteome</keyword>
<dbReference type="FunFam" id="3.40.50.1100:FF:000008">
    <property type="entry name" value="L-threonine dehydratase"/>
    <property type="match status" value="1"/>
</dbReference>
<evidence type="ECO:0000256" key="10">
    <source>
        <dbReference type="ARBA" id="ARBA00023239"/>
    </source>
</evidence>
<dbReference type="PROSITE" id="PS00165">
    <property type="entry name" value="DEHYDRATASE_SER_THR"/>
    <property type="match status" value="1"/>
</dbReference>
<dbReference type="InterPro" id="IPR038110">
    <property type="entry name" value="TD_ACT-like_sf"/>
</dbReference>